<evidence type="ECO:0000256" key="1">
    <source>
        <dbReference type="SAM" id="Phobius"/>
    </source>
</evidence>
<dbReference type="SUPFAM" id="SSF49464">
    <property type="entry name" value="Carboxypeptidase regulatory domain-like"/>
    <property type="match status" value="1"/>
</dbReference>
<feature type="transmembrane region" description="Helical" evidence="1">
    <location>
        <begin position="12"/>
        <end position="36"/>
    </location>
</feature>
<protein>
    <submittedName>
        <fullName evidence="2">Carboxypeptidase regulatory-like domain-containing protein</fullName>
    </submittedName>
</protein>
<keyword evidence="1" id="KW-0812">Transmembrane</keyword>
<feature type="transmembrane region" description="Helical" evidence="1">
    <location>
        <begin position="182"/>
        <end position="205"/>
    </location>
</feature>
<feature type="transmembrane region" description="Helical" evidence="1">
    <location>
        <begin position="211"/>
        <end position="230"/>
    </location>
</feature>
<keyword evidence="1" id="KW-0472">Membrane</keyword>
<evidence type="ECO:0000313" key="2">
    <source>
        <dbReference type="EMBL" id="WTQ77775.1"/>
    </source>
</evidence>
<sequence length="451" mass="47924">MSERRDGDPGLLRTLTGGLWFPIFFFFGFLLCYMLPFHNPTPHDVKVAVSTPAAAGQLRAALESEAPGAFDILTARDAADAEQQVLDRDAVASYAVGDDGKATLYVAKANGTMLESVVQQTFEKVAGSSGAELTTTEVGPVAPGDATGTSLFYLTMTWTVVPYVSVMMMLRIVTLGRRAKLLTFAGVGAFITAVAYLVGLAVDVIPNEPLALVYAFAATQLVAWVTYGLVPYVKQFIPGVAIGLFVLLNIPSSGGAIPYQMVPGFFRVLHPVMPLGNLVDALHGIFYFDGKGLLRPTLVLAAWLVAGAALVAAGVLRERRMKSRAAAEGDDTAVEAVVEDPSIEAPTPHATRPGLHSTLGDSPMVYGTVTEESGTTVAGARITVIDARGRQLAHARTDENGAYGLTGMPEQFLVMILSAPGRLPATTHVLPQEGRQQRKDFIMPGRDLVAH</sequence>
<dbReference type="InterPro" id="IPR008969">
    <property type="entry name" value="CarboxyPept-like_regulatory"/>
</dbReference>
<dbReference type="Pfam" id="PF13620">
    <property type="entry name" value="CarboxypepD_reg"/>
    <property type="match status" value="1"/>
</dbReference>
<accession>A0AAU1M2V0</accession>
<feature type="transmembrane region" description="Helical" evidence="1">
    <location>
        <begin position="297"/>
        <end position="316"/>
    </location>
</feature>
<keyword evidence="1" id="KW-1133">Transmembrane helix</keyword>
<dbReference type="Gene3D" id="2.60.40.1120">
    <property type="entry name" value="Carboxypeptidase-like, regulatory domain"/>
    <property type="match status" value="1"/>
</dbReference>
<gene>
    <name evidence="2" type="ORF">OG222_33585</name>
</gene>
<keyword evidence="2" id="KW-0645">Protease</keyword>
<dbReference type="EMBL" id="CP108169">
    <property type="protein sequence ID" value="WTQ77775.1"/>
    <property type="molecule type" value="Genomic_DNA"/>
</dbReference>
<organism evidence="2">
    <name type="scientific">Streptomyces sp. NBC_00148</name>
    <dbReference type="NCBI Taxonomy" id="2903626"/>
    <lineage>
        <taxon>Bacteria</taxon>
        <taxon>Bacillati</taxon>
        <taxon>Actinomycetota</taxon>
        <taxon>Actinomycetes</taxon>
        <taxon>Kitasatosporales</taxon>
        <taxon>Streptomycetaceae</taxon>
        <taxon>Streptomyces</taxon>
    </lineage>
</organism>
<proteinExistence type="predicted"/>
<feature type="transmembrane region" description="Helical" evidence="1">
    <location>
        <begin position="151"/>
        <end position="170"/>
    </location>
</feature>
<name>A0AAU1M2V0_9ACTN</name>
<dbReference type="GO" id="GO:0004180">
    <property type="term" value="F:carboxypeptidase activity"/>
    <property type="evidence" value="ECO:0007669"/>
    <property type="project" value="UniProtKB-KW"/>
</dbReference>
<keyword evidence="2" id="KW-0121">Carboxypeptidase</keyword>
<feature type="transmembrane region" description="Helical" evidence="1">
    <location>
        <begin position="237"/>
        <end position="259"/>
    </location>
</feature>
<reference evidence="2" key="1">
    <citation type="submission" date="2022-10" db="EMBL/GenBank/DDBJ databases">
        <title>The complete genomes of actinobacterial strains from the NBC collection.</title>
        <authorList>
            <person name="Joergensen T.S."/>
            <person name="Alvarez Arevalo M."/>
            <person name="Sterndorff E.B."/>
            <person name="Faurdal D."/>
            <person name="Vuksanovic O."/>
            <person name="Mourched A.-S."/>
            <person name="Charusanti P."/>
            <person name="Shaw S."/>
            <person name="Blin K."/>
            <person name="Weber T."/>
        </authorList>
    </citation>
    <scope>NUCLEOTIDE SEQUENCE</scope>
    <source>
        <strain evidence="2">NBC_00148</strain>
    </source>
</reference>
<dbReference type="AlphaFoldDB" id="A0AAU1M2V0"/>
<keyword evidence="2" id="KW-0378">Hydrolase</keyword>